<dbReference type="PaxDb" id="3218-PP1S306_44V6.1"/>
<protein>
    <submittedName>
        <fullName evidence="1 2">Uncharacterized protein</fullName>
    </submittedName>
</protein>
<name>A0A2K1IBP3_PHYPA</name>
<reference evidence="1 3" key="1">
    <citation type="journal article" date="2008" name="Science">
        <title>The Physcomitrella genome reveals evolutionary insights into the conquest of land by plants.</title>
        <authorList>
            <person name="Rensing S."/>
            <person name="Lang D."/>
            <person name="Zimmer A."/>
            <person name="Terry A."/>
            <person name="Salamov A."/>
            <person name="Shapiro H."/>
            <person name="Nishiyama T."/>
            <person name="Perroud P.-F."/>
            <person name="Lindquist E."/>
            <person name="Kamisugi Y."/>
            <person name="Tanahashi T."/>
            <person name="Sakakibara K."/>
            <person name="Fujita T."/>
            <person name="Oishi K."/>
            <person name="Shin-I T."/>
            <person name="Kuroki Y."/>
            <person name="Toyoda A."/>
            <person name="Suzuki Y."/>
            <person name="Hashimoto A."/>
            <person name="Yamaguchi K."/>
            <person name="Sugano A."/>
            <person name="Kohara Y."/>
            <person name="Fujiyama A."/>
            <person name="Anterola A."/>
            <person name="Aoki S."/>
            <person name="Ashton N."/>
            <person name="Barbazuk W.B."/>
            <person name="Barker E."/>
            <person name="Bennetzen J."/>
            <person name="Bezanilla M."/>
            <person name="Blankenship R."/>
            <person name="Cho S.H."/>
            <person name="Dutcher S."/>
            <person name="Estelle M."/>
            <person name="Fawcett J.A."/>
            <person name="Gundlach H."/>
            <person name="Hanada K."/>
            <person name="Heyl A."/>
            <person name="Hicks K.A."/>
            <person name="Hugh J."/>
            <person name="Lohr M."/>
            <person name="Mayer K."/>
            <person name="Melkozernov A."/>
            <person name="Murata T."/>
            <person name="Nelson D."/>
            <person name="Pils B."/>
            <person name="Prigge M."/>
            <person name="Reiss B."/>
            <person name="Renner T."/>
            <person name="Rombauts S."/>
            <person name="Rushton P."/>
            <person name="Sanderfoot A."/>
            <person name="Schween G."/>
            <person name="Shiu S.-H."/>
            <person name="Stueber K."/>
            <person name="Theodoulou F.L."/>
            <person name="Tu H."/>
            <person name="Van de Peer Y."/>
            <person name="Verrier P.J."/>
            <person name="Waters E."/>
            <person name="Wood A."/>
            <person name="Yang L."/>
            <person name="Cove D."/>
            <person name="Cuming A."/>
            <person name="Hasebe M."/>
            <person name="Lucas S."/>
            <person name="Mishler D.B."/>
            <person name="Reski R."/>
            <person name="Grigoriev I."/>
            <person name="Quatrano R.S."/>
            <person name="Boore J.L."/>
        </authorList>
    </citation>
    <scope>NUCLEOTIDE SEQUENCE [LARGE SCALE GENOMIC DNA]</scope>
    <source>
        <strain evidence="2 3">cv. Gransden 2004</strain>
    </source>
</reference>
<dbReference type="InParanoid" id="A0A2K1IBP3"/>
<organism evidence="1">
    <name type="scientific">Physcomitrium patens</name>
    <name type="common">Spreading-leaved earth moss</name>
    <name type="synonym">Physcomitrella patens</name>
    <dbReference type="NCBI Taxonomy" id="3218"/>
    <lineage>
        <taxon>Eukaryota</taxon>
        <taxon>Viridiplantae</taxon>
        <taxon>Streptophyta</taxon>
        <taxon>Embryophyta</taxon>
        <taxon>Bryophyta</taxon>
        <taxon>Bryophytina</taxon>
        <taxon>Bryopsida</taxon>
        <taxon>Funariidae</taxon>
        <taxon>Funariales</taxon>
        <taxon>Funariaceae</taxon>
        <taxon>Physcomitrium</taxon>
    </lineage>
</organism>
<gene>
    <name evidence="1" type="ORF">PHYPA_030167</name>
</gene>
<sequence>MNTSALATFHVSEQGIRAERGIHTSWISGGLD</sequence>
<dbReference type="EnsemblPlants" id="Pp3c26_3180V3.1">
    <property type="protein sequence ID" value="Pp3c26_3180V3.1"/>
    <property type="gene ID" value="Pp3c26_3180"/>
</dbReference>
<dbReference type="Proteomes" id="UP000006727">
    <property type="component" value="Chromosome 26"/>
</dbReference>
<reference evidence="2" key="3">
    <citation type="submission" date="2020-12" db="UniProtKB">
        <authorList>
            <consortium name="EnsemblPlants"/>
        </authorList>
    </citation>
    <scope>IDENTIFICATION</scope>
</reference>
<evidence type="ECO:0000313" key="3">
    <source>
        <dbReference type="Proteomes" id="UP000006727"/>
    </source>
</evidence>
<dbReference type="EMBL" id="ABEU02000026">
    <property type="protein sequence ID" value="PNR26686.1"/>
    <property type="molecule type" value="Genomic_DNA"/>
</dbReference>
<accession>A0A2K1IBP3</accession>
<dbReference type="AlphaFoldDB" id="A0A2K1IBP3"/>
<keyword evidence="3" id="KW-1185">Reference proteome</keyword>
<evidence type="ECO:0000313" key="2">
    <source>
        <dbReference type="EnsemblPlants" id="Pp3c26_3180V3.1"/>
    </source>
</evidence>
<dbReference type="Gramene" id="Pp3c26_3180V3.1">
    <property type="protein sequence ID" value="Pp3c26_3180V3.1"/>
    <property type="gene ID" value="Pp3c26_3180"/>
</dbReference>
<proteinExistence type="predicted"/>
<evidence type="ECO:0000313" key="1">
    <source>
        <dbReference type="EMBL" id="PNR26686.1"/>
    </source>
</evidence>
<reference evidence="1 3" key="2">
    <citation type="journal article" date="2018" name="Plant J.">
        <title>The Physcomitrella patens chromosome-scale assembly reveals moss genome structure and evolution.</title>
        <authorList>
            <person name="Lang D."/>
            <person name="Ullrich K.K."/>
            <person name="Murat F."/>
            <person name="Fuchs J."/>
            <person name="Jenkins J."/>
            <person name="Haas F.B."/>
            <person name="Piednoel M."/>
            <person name="Gundlach H."/>
            <person name="Van Bel M."/>
            <person name="Meyberg R."/>
            <person name="Vives C."/>
            <person name="Morata J."/>
            <person name="Symeonidi A."/>
            <person name="Hiss M."/>
            <person name="Muchero W."/>
            <person name="Kamisugi Y."/>
            <person name="Saleh O."/>
            <person name="Blanc G."/>
            <person name="Decker E.L."/>
            <person name="van Gessel N."/>
            <person name="Grimwood J."/>
            <person name="Hayes R.D."/>
            <person name="Graham S.W."/>
            <person name="Gunter L.E."/>
            <person name="McDaniel S.F."/>
            <person name="Hoernstein S.N.W."/>
            <person name="Larsson A."/>
            <person name="Li F.W."/>
            <person name="Perroud P.F."/>
            <person name="Phillips J."/>
            <person name="Ranjan P."/>
            <person name="Rokshar D.S."/>
            <person name="Rothfels C.J."/>
            <person name="Schneider L."/>
            <person name="Shu S."/>
            <person name="Stevenson D.W."/>
            <person name="Thummler F."/>
            <person name="Tillich M."/>
            <person name="Villarreal Aguilar J.C."/>
            <person name="Widiez T."/>
            <person name="Wong G.K."/>
            <person name="Wymore A."/>
            <person name="Zhang Y."/>
            <person name="Zimmer A.D."/>
            <person name="Quatrano R.S."/>
            <person name="Mayer K.F.X."/>
            <person name="Goodstein D."/>
            <person name="Casacuberta J.M."/>
            <person name="Vandepoele K."/>
            <person name="Reski R."/>
            <person name="Cuming A.C."/>
            <person name="Tuskan G.A."/>
            <person name="Maumus F."/>
            <person name="Salse J."/>
            <person name="Schmutz J."/>
            <person name="Rensing S.A."/>
        </authorList>
    </citation>
    <scope>NUCLEOTIDE SEQUENCE [LARGE SCALE GENOMIC DNA]</scope>
    <source>
        <strain evidence="2 3">cv. Gransden 2004</strain>
    </source>
</reference>